<protein>
    <submittedName>
        <fullName evidence="1">Uncharacterized protein</fullName>
    </submittedName>
</protein>
<sequence length="182" mass="19414">MKKSSFLKLFIVFVALLALGVGCQKIANLLSFQVNDSTSFTIPASATVAGAVLSLPGSTVKSTAQSTYQNNNTSAQYVQNVTLDQLTLTTTNPSTQNFDFLQSISIYISSDASGSDKVLLASLSPVPKSQTSITLNPAGNQLDKYLKASSYTLTTQAQIAQPLRQDTDIRADSRFTAHANIP</sequence>
<keyword evidence="2" id="KW-1185">Reference proteome</keyword>
<dbReference type="EMBL" id="JABBGH010000002">
    <property type="protein sequence ID" value="NML66566.1"/>
    <property type="molecule type" value="Genomic_DNA"/>
</dbReference>
<dbReference type="Proteomes" id="UP000559626">
    <property type="component" value="Unassembled WGS sequence"/>
</dbReference>
<reference evidence="1 2" key="1">
    <citation type="submission" date="2020-04" db="EMBL/GenBank/DDBJ databases">
        <title>Hymenobacter polaris sp. nov., isolated from Arctic soil.</title>
        <authorList>
            <person name="Dahal R.H."/>
        </authorList>
    </citation>
    <scope>NUCLEOTIDE SEQUENCE [LARGE SCALE GENOMIC DNA]</scope>
    <source>
        <strain evidence="1 2">RP-2-7</strain>
    </source>
</reference>
<dbReference type="RefSeq" id="WP_169532200.1">
    <property type="nucleotide sequence ID" value="NZ_JABBGH010000002.1"/>
</dbReference>
<proteinExistence type="predicted"/>
<evidence type="ECO:0000313" key="2">
    <source>
        <dbReference type="Proteomes" id="UP000559626"/>
    </source>
</evidence>
<accession>A0A7Y0AFU6</accession>
<comment type="caution">
    <text evidence="1">The sequence shown here is derived from an EMBL/GenBank/DDBJ whole genome shotgun (WGS) entry which is preliminary data.</text>
</comment>
<name>A0A7Y0AFU6_9BACT</name>
<organism evidence="1 2">
    <name type="scientific">Hymenobacter polaris</name>
    <dbReference type="NCBI Taxonomy" id="2682546"/>
    <lineage>
        <taxon>Bacteria</taxon>
        <taxon>Pseudomonadati</taxon>
        <taxon>Bacteroidota</taxon>
        <taxon>Cytophagia</taxon>
        <taxon>Cytophagales</taxon>
        <taxon>Hymenobacteraceae</taxon>
        <taxon>Hymenobacter</taxon>
    </lineage>
</organism>
<evidence type="ECO:0000313" key="1">
    <source>
        <dbReference type="EMBL" id="NML66566.1"/>
    </source>
</evidence>
<gene>
    <name evidence="1" type="ORF">HHL22_15260</name>
</gene>
<dbReference type="AlphaFoldDB" id="A0A7Y0AFU6"/>
<dbReference type="PROSITE" id="PS51257">
    <property type="entry name" value="PROKAR_LIPOPROTEIN"/>
    <property type="match status" value="1"/>
</dbReference>